<dbReference type="RefSeq" id="WP_109265816.1">
    <property type="nucleotide sequence ID" value="NZ_QEWP01000020.1"/>
</dbReference>
<keyword evidence="1" id="KW-0175">Coiled coil</keyword>
<dbReference type="GO" id="GO:0006355">
    <property type="term" value="P:regulation of DNA-templated transcription"/>
    <property type="evidence" value="ECO:0007669"/>
    <property type="project" value="InterPro"/>
</dbReference>
<evidence type="ECO:0000256" key="1">
    <source>
        <dbReference type="SAM" id="Coils"/>
    </source>
</evidence>
<dbReference type="InterPro" id="IPR016032">
    <property type="entry name" value="Sig_transdc_resp-reg_C-effctor"/>
</dbReference>
<name>A0A2U2B4S1_9BACT</name>
<gene>
    <name evidence="3" type="ORF">DDZ16_17725</name>
</gene>
<dbReference type="SUPFAM" id="SSF46894">
    <property type="entry name" value="C-terminal effector domain of the bipartite response regulators"/>
    <property type="match status" value="1"/>
</dbReference>
<evidence type="ECO:0000256" key="2">
    <source>
        <dbReference type="SAM" id="Phobius"/>
    </source>
</evidence>
<keyword evidence="2" id="KW-0472">Membrane</keyword>
<feature type="transmembrane region" description="Helical" evidence="2">
    <location>
        <begin position="375"/>
        <end position="395"/>
    </location>
</feature>
<dbReference type="InterPro" id="IPR011990">
    <property type="entry name" value="TPR-like_helical_dom_sf"/>
</dbReference>
<comment type="caution">
    <text evidence="3">The sequence shown here is derived from an EMBL/GenBank/DDBJ whole genome shotgun (WGS) entry which is preliminary data.</text>
</comment>
<sequence length="562" mass="65683">MSFKTVFFCVAFVALVLVSCDPPGQIELREQLVRIDTLLKSKPELAFDSLSAIDKSDLGEDNKAYSNLLDVITRHKLYIPFENDSLISKTTEELKGFPPDRNYFRSLVYQGMVRYGLESVPDSLVLLPLKEAERILAKNVFEDEDKTRIKLFFFLGLVHQDNKNYEIGKRYFEKALKVASRIDDVENVVNISILLFWSHLRKDRFNEAEQVLTSLDSLKNLTPELRYDVINAKAGYNYTTGDFRQALSGYQELEKLVPQVKGEPRVSNIYYSMYLSYRGMAELDSAMVYAKKAVENISKTDVKYDNFYLYVDFADIALKNGEFEIAAKQYKNAFLSLKEASEKKTEKRILELEKKYDLSQARVEALKQRQKFQRFLFIAGALFLALSFVFLIYHLNLKKSRLELENERILRESAEKEAAGTIRQNQQREHLLKFYKLITQREMVTQERFDLLSQKYIKEDPIAYNDLQTELFTLKEEFSGMMYDLMNDELFYSNLNLPEDFQLTDSEKVMLFLMYYEMPTTEIATVLGISTNNFRVRKSNLKKRMTDHLENYPSMKNVVSLF</sequence>
<dbReference type="GO" id="GO:0003677">
    <property type="term" value="F:DNA binding"/>
    <property type="evidence" value="ECO:0007669"/>
    <property type="project" value="InterPro"/>
</dbReference>
<dbReference type="PROSITE" id="PS51257">
    <property type="entry name" value="PROKAR_LIPOPROTEIN"/>
    <property type="match status" value="1"/>
</dbReference>
<feature type="coiled-coil region" evidence="1">
    <location>
        <begin position="342"/>
        <end position="369"/>
    </location>
</feature>
<evidence type="ECO:0000313" key="4">
    <source>
        <dbReference type="Proteomes" id="UP000244956"/>
    </source>
</evidence>
<keyword evidence="4" id="KW-1185">Reference proteome</keyword>
<evidence type="ECO:0008006" key="5">
    <source>
        <dbReference type="Google" id="ProtNLM"/>
    </source>
</evidence>
<keyword evidence="2" id="KW-0812">Transmembrane</keyword>
<dbReference type="OrthoDB" id="1115734at2"/>
<accession>A0A2U2B4S1</accession>
<reference evidence="3 4" key="1">
    <citation type="submission" date="2018-05" db="EMBL/GenBank/DDBJ databases">
        <title>Marinilabilia rubrum sp. nov., isolated from saltern sediment.</title>
        <authorList>
            <person name="Zhang R."/>
        </authorList>
    </citation>
    <scope>NUCLEOTIDE SEQUENCE [LARGE SCALE GENOMIC DNA]</scope>
    <source>
        <strain evidence="3 4">WTE16</strain>
    </source>
</reference>
<organism evidence="3 4">
    <name type="scientific">Marinilabilia rubra</name>
    <dbReference type="NCBI Taxonomy" id="2162893"/>
    <lineage>
        <taxon>Bacteria</taxon>
        <taxon>Pseudomonadati</taxon>
        <taxon>Bacteroidota</taxon>
        <taxon>Bacteroidia</taxon>
        <taxon>Marinilabiliales</taxon>
        <taxon>Marinilabiliaceae</taxon>
        <taxon>Marinilabilia</taxon>
    </lineage>
</organism>
<keyword evidence="2" id="KW-1133">Transmembrane helix</keyword>
<evidence type="ECO:0000313" key="3">
    <source>
        <dbReference type="EMBL" id="PWD98034.1"/>
    </source>
</evidence>
<dbReference type="EMBL" id="QEWP01000020">
    <property type="protein sequence ID" value="PWD98034.1"/>
    <property type="molecule type" value="Genomic_DNA"/>
</dbReference>
<dbReference type="Gene3D" id="1.25.40.10">
    <property type="entry name" value="Tetratricopeptide repeat domain"/>
    <property type="match status" value="2"/>
</dbReference>
<dbReference type="AlphaFoldDB" id="A0A2U2B4S1"/>
<dbReference type="Proteomes" id="UP000244956">
    <property type="component" value="Unassembled WGS sequence"/>
</dbReference>
<proteinExistence type="predicted"/>
<dbReference type="SUPFAM" id="SSF81901">
    <property type="entry name" value="HCP-like"/>
    <property type="match status" value="1"/>
</dbReference>
<protein>
    <recommendedName>
        <fullName evidence="5">Tetratricopeptide repeat protein</fullName>
    </recommendedName>
</protein>